<protein>
    <submittedName>
        <fullName evidence="1">Uncharacterized protein</fullName>
    </submittedName>
</protein>
<reference evidence="1" key="1">
    <citation type="submission" date="2022-05" db="EMBL/GenBank/DDBJ databases">
        <title>Novel Pseudomonas spp. Isolated from a Rainbow Trout Aquaculture Facility.</title>
        <authorList>
            <person name="Testerman T."/>
            <person name="Graf J."/>
        </authorList>
    </citation>
    <scope>NUCLEOTIDE SEQUENCE</scope>
    <source>
        <strain evidence="1">ID1050</strain>
    </source>
</reference>
<organism evidence="1 2">
    <name type="scientific">Pseudomonas shahriarae</name>
    <dbReference type="NCBI Taxonomy" id="2745512"/>
    <lineage>
        <taxon>Bacteria</taxon>
        <taxon>Pseudomonadati</taxon>
        <taxon>Pseudomonadota</taxon>
        <taxon>Gammaproteobacteria</taxon>
        <taxon>Pseudomonadales</taxon>
        <taxon>Pseudomonadaceae</taxon>
        <taxon>Pseudomonas</taxon>
    </lineage>
</organism>
<name>A0ABT5NED5_9PSED</name>
<sequence length="111" mass="12995">MSQHLKFDSATGKMVTRSKFGEHTEELLQLNDPTQVKYRKTILHTLAIAEKELSSLKSQKNELYELHQKNKIKTPIYENEVREIDRSIELIETFIQDNTGTTPLLRLRILK</sequence>
<dbReference type="RefSeq" id="WP_273866571.1">
    <property type="nucleotide sequence ID" value="NZ_JAMDHD010000027.1"/>
</dbReference>
<evidence type="ECO:0000313" key="2">
    <source>
        <dbReference type="Proteomes" id="UP001148189"/>
    </source>
</evidence>
<dbReference type="EMBL" id="JAMDHD010000027">
    <property type="protein sequence ID" value="MDD0986583.1"/>
    <property type="molecule type" value="Genomic_DNA"/>
</dbReference>
<gene>
    <name evidence="1" type="ORF">M5G21_16625</name>
</gene>
<keyword evidence="2" id="KW-1185">Reference proteome</keyword>
<proteinExistence type="predicted"/>
<evidence type="ECO:0000313" key="1">
    <source>
        <dbReference type="EMBL" id="MDD0986583.1"/>
    </source>
</evidence>
<accession>A0ABT5NED5</accession>
<comment type="caution">
    <text evidence="1">The sequence shown here is derived from an EMBL/GenBank/DDBJ whole genome shotgun (WGS) entry which is preliminary data.</text>
</comment>
<dbReference type="Proteomes" id="UP001148189">
    <property type="component" value="Unassembled WGS sequence"/>
</dbReference>